<evidence type="ECO:0000313" key="1">
    <source>
        <dbReference type="EMBL" id="TWB93128.1"/>
    </source>
</evidence>
<gene>
    <name evidence="1" type="ORF">FBZ93_111167</name>
</gene>
<dbReference type="InterPro" id="IPR029063">
    <property type="entry name" value="SAM-dependent_MTases_sf"/>
</dbReference>
<dbReference type="Proteomes" id="UP000321304">
    <property type="component" value="Unassembled WGS sequence"/>
</dbReference>
<keyword evidence="1" id="KW-0489">Methyltransferase</keyword>
<dbReference type="AlphaFoldDB" id="A0A560LC39"/>
<dbReference type="SUPFAM" id="SSF53335">
    <property type="entry name" value="S-adenosyl-L-methionine-dependent methyltransferases"/>
    <property type="match status" value="1"/>
</dbReference>
<name>A0A560LC39_9BRAD</name>
<evidence type="ECO:0000313" key="2">
    <source>
        <dbReference type="Proteomes" id="UP000321304"/>
    </source>
</evidence>
<keyword evidence="2" id="KW-1185">Reference proteome</keyword>
<dbReference type="EMBL" id="VITY01000011">
    <property type="protein sequence ID" value="TWB93128.1"/>
    <property type="molecule type" value="Genomic_DNA"/>
</dbReference>
<dbReference type="Gene3D" id="3.40.50.150">
    <property type="entry name" value="Vaccinia Virus protein VP39"/>
    <property type="match status" value="1"/>
</dbReference>
<dbReference type="PANTHER" id="PTHR40036:SF1">
    <property type="entry name" value="MACROCIN O-METHYLTRANSFERASE"/>
    <property type="match status" value="1"/>
</dbReference>
<dbReference type="RefSeq" id="WP_167529240.1">
    <property type="nucleotide sequence ID" value="NZ_VITY01000011.1"/>
</dbReference>
<keyword evidence="1" id="KW-0808">Transferase</keyword>
<dbReference type="GO" id="GO:0032259">
    <property type="term" value="P:methylation"/>
    <property type="evidence" value="ECO:0007669"/>
    <property type="project" value="UniProtKB-KW"/>
</dbReference>
<reference evidence="1 2" key="1">
    <citation type="submission" date="2019-06" db="EMBL/GenBank/DDBJ databases">
        <title>Genomic Encyclopedia of Type Strains, Phase IV (KMG-V): Genome sequencing to study the core and pangenomes of soil and plant-associated prokaryotes.</title>
        <authorList>
            <person name="Whitman W."/>
        </authorList>
    </citation>
    <scope>NUCLEOTIDE SEQUENCE [LARGE SCALE GENOMIC DNA]</scope>
    <source>
        <strain evidence="1 2">BR 10355</strain>
    </source>
</reference>
<dbReference type="PANTHER" id="PTHR40036">
    <property type="entry name" value="MACROCIN O-METHYLTRANSFERASE"/>
    <property type="match status" value="1"/>
</dbReference>
<dbReference type="GO" id="GO:0008168">
    <property type="term" value="F:methyltransferase activity"/>
    <property type="evidence" value="ECO:0007669"/>
    <property type="project" value="UniProtKB-KW"/>
</dbReference>
<organism evidence="1 2">
    <name type="scientific">Bradyrhizobium macuxiense</name>
    <dbReference type="NCBI Taxonomy" id="1755647"/>
    <lineage>
        <taxon>Bacteria</taxon>
        <taxon>Pseudomonadati</taxon>
        <taxon>Pseudomonadota</taxon>
        <taxon>Alphaproteobacteria</taxon>
        <taxon>Hyphomicrobiales</taxon>
        <taxon>Nitrobacteraceae</taxon>
        <taxon>Bradyrhizobium</taxon>
    </lineage>
</organism>
<dbReference type="Pfam" id="PF13578">
    <property type="entry name" value="Methyltransf_24"/>
    <property type="match status" value="1"/>
</dbReference>
<protein>
    <submittedName>
        <fullName evidence="1">Methyltransferase family protein</fullName>
    </submittedName>
</protein>
<comment type="caution">
    <text evidence="1">The sequence shown here is derived from an EMBL/GenBank/DDBJ whole genome shotgun (WGS) entry which is preliminary data.</text>
</comment>
<sequence length="269" mass="30398">MKEAVDDRVLAAIDRLAKSSSEVANALLTMLNKQDVANEHLRKLVTAAEMYGLPRTNHSLFRTLSAIAQEQAIEIIRTEMADAVFFADHDEFRFDALSKAGTGVALEFGVYSGYTIGTMAERFPERKFYGFDSFNGLPERWNGYLPVDFDRGGKAPDVPENVELIVGLFDETIPVFARRELPVAFIHVDCDIYSSTRSIFTGLKSQIRPGCVIVFDEYFNYVGFEKHERLAFDEFIRETNYGVNWISYSGQQAACLLTRGAEGHFRRTD</sequence>
<dbReference type="InterPro" id="IPR008884">
    <property type="entry name" value="TylF_MeTrfase"/>
</dbReference>
<accession>A0A560LC39</accession>
<proteinExistence type="predicted"/>